<dbReference type="InterPro" id="IPR036056">
    <property type="entry name" value="Fibrinogen-like_C"/>
</dbReference>
<feature type="signal peptide" evidence="1">
    <location>
        <begin position="1"/>
        <end position="30"/>
    </location>
</feature>
<dbReference type="GeneID" id="109589416"/>
<dbReference type="InterPro" id="IPR014716">
    <property type="entry name" value="Fibrinogen_a/b/g_C_1"/>
</dbReference>
<dbReference type="RefSeq" id="XP_019861067.1">
    <property type="nucleotide sequence ID" value="XM_020005508.1"/>
</dbReference>
<dbReference type="AlphaFoldDB" id="A0AAN0JVX8"/>
<dbReference type="NCBIfam" id="NF040941">
    <property type="entry name" value="GGGWT_bact"/>
    <property type="match status" value="1"/>
</dbReference>
<dbReference type="SUPFAM" id="SSF56496">
    <property type="entry name" value="Fibrinogen C-terminal domain-like"/>
    <property type="match status" value="1"/>
</dbReference>
<dbReference type="KEGG" id="aqu:109589416"/>
<keyword evidence="3" id="KW-1185">Reference proteome</keyword>
<proteinExistence type="predicted"/>
<dbReference type="Gene3D" id="3.90.215.10">
    <property type="entry name" value="Gamma Fibrinogen, chain A, domain 1"/>
    <property type="match status" value="1"/>
</dbReference>
<evidence type="ECO:0000256" key="1">
    <source>
        <dbReference type="SAM" id="SignalP"/>
    </source>
</evidence>
<reference evidence="2" key="2">
    <citation type="submission" date="2024-06" db="UniProtKB">
        <authorList>
            <consortium name="EnsemblMetazoa"/>
        </authorList>
    </citation>
    <scope>IDENTIFICATION</scope>
</reference>
<protein>
    <recommendedName>
        <fullName evidence="4">Fibrinogen C-terminal domain-containing protein</fullName>
    </recommendedName>
</protein>
<organism evidence="2 3">
    <name type="scientific">Amphimedon queenslandica</name>
    <name type="common">Sponge</name>
    <dbReference type="NCBI Taxonomy" id="400682"/>
    <lineage>
        <taxon>Eukaryota</taxon>
        <taxon>Metazoa</taxon>
        <taxon>Porifera</taxon>
        <taxon>Demospongiae</taxon>
        <taxon>Heteroscleromorpha</taxon>
        <taxon>Haplosclerida</taxon>
        <taxon>Niphatidae</taxon>
        <taxon>Amphimedon</taxon>
    </lineage>
</organism>
<name>A0AAN0JVX8_AMPQE</name>
<evidence type="ECO:0000313" key="2">
    <source>
        <dbReference type="EnsemblMetazoa" id="XP_019861067.1"/>
    </source>
</evidence>
<sequence>MSSPGQGYSYYSVIIFWTVGLLLKAREAHATTDDLCIADCSNGYTNPSLYHQYCCLPPNNGNIIKLKKTETYKIITMCPPQDLPNDPCQEARSISYYSCSDILERLPGTATGYYNITQSNGSIVNVYCDMEGNNCDGTGGWTRVADIDMTKPNATCPHGLFQYTFENRVICDQDLDEFGSGCGSTFFSSFGINYTTVCGQVRGYQFGSVDGVNRNREGQTLSIDDPYADGVSITHGSNPRQHIWTYIAGQDETTNSNENCPCNNRSSVTTPSYVGNDYYCESGSPSPIPNYHYVFYLDDTLWDGRQCGSLESTCCISSKAPWFVKGLSQSTDDPIELRICTGESYPEEAIPIDVTELYINK</sequence>
<dbReference type="EnsemblMetazoa" id="XM_020005508.1">
    <property type="protein sequence ID" value="XP_019861067.1"/>
    <property type="gene ID" value="LOC109589416"/>
</dbReference>
<evidence type="ECO:0000313" key="3">
    <source>
        <dbReference type="Proteomes" id="UP000007879"/>
    </source>
</evidence>
<accession>A0AAN0JVX8</accession>
<evidence type="ECO:0008006" key="4">
    <source>
        <dbReference type="Google" id="ProtNLM"/>
    </source>
</evidence>
<reference evidence="3" key="1">
    <citation type="journal article" date="2010" name="Nature">
        <title>The Amphimedon queenslandica genome and the evolution of animal complexity.</title>
        <authorList>
            <person name="Srivastava M."/>
            <person name="Simakov O."/>
            <person name="Chapman J."/>
            <person name="Fahey B."/>
            <person name="Gauthier M.E."/>
            <person name="Mitros T."/>
            <person name="Richards G.S."/>
            <person name="Conaco C."/>
            <person name="Dacre M."/>
            <person name="Hellsten U."/>
            <person name="Larroux C."/>
            <person name="Putnam N.H."/>
            <person name="Stanke M."/>
            <person name="Adamska M."/>
            <person name="Darling A."/>
            <person name="Degnan S.M."/>
            <person name="Oakley T.H."/>
            <person name="Plachetzki D.C."/>
            <person name="Zhai Y."/>
            <person name="Adamski M."/>
            <person name="Calcino A."/>
            <person name="Cummins S.F."/>
            <person name="Goodstein D.M."/>
            <person name="Harris C."/>
            <person name="Jackson D.J."/>
            <person name="Leys S.P."/>
            <person name="Shu S."/>
            <person name="Woodcroft B.J."/>
            <person name="Vervoort M."/>
            <person name="Kosik K.S."/>
            <person name="Manning G."/>
            <person name="Degnan B.M."/>
            <person name="Rokhsar D.S."/>
        </authorList>
    </citation>
    <scope>NUCLEOTIDE SEQUENCE [LARGE SCALE GENOMIC DNA]</scope>
</reference>
<dbReference type="Proteomes" id="UP000007879">
    <property type="component" value="Unassembled WGS sequence"/>
</dbReference>
<keyword evidence="1" id="KW-0732">Signal</keyword>
<feature type="chain" id="PRO_5042885519" description="Fibrinogen C-terminal domain-containing protein" evidence="1">
    <location>
        <begin position="31"/>
        <end position="361"/>
    </location>
</feature>